<accession>A0A6A6SWI0</accession>
<dbReference type="EMBL" id="MU004410">
    <property type="protein sequence ID" value="KAF2652066.1"/>
    <property type="molecule type" value="Genomic_DNA"/>
</dbReference>
<dbReference type="OrthoDB" id="3799856at2759"/>
<feature type="region of interest" description="Disordered" evidence="1">
    <location>
        <begin position="1"/>
        <end position="36"/>
    </location>
</feature>
<name>A0A6A6SWI0_9PLEO</name>
<evidence type="ECO:0000313" key="3">
    <source>
        <dbReference type="Proteomes" id="UP000799324"/>
    </source>
</evidence>
<evidence type="ECO:0000256" key="1">
    <source>
        <dbReference type="SAM" id="MobiDB-lite"/>
    </source>
</evidence>
<reference evidence="2" key="1">
    <citation type="journal article" date="2020" name="Stud. Mycol.">
        <title>101 Dothideomycetes genomes: a test case for predicting lifestyles and emergence of pathogens.</title>
        <authorList>
            <person name="Haridas S."/>
            <person name="Albert R."/>
            <person name="Binder M."/>
            <person name="Bloem J."/>
            <person name="Labutti K."/>
            <person name="Salamov A."/>
            <person name="Andreopoulos B."/>
            <person name="Baker S."/>
            <person name="Barry K."/>
            <person name="Bills G."/>
            <person name="Bluhm B."/>
            <person name="Cannon C."/>
            <person name="Castanera R."/>
            <person name="Culley D."/>
            <person name="Daum C."/>
            <person name="Ezra D."/>
            <person name="Gonzalez J."/>
            <person name="Henrissat B."/>
            <person name="Kuo A."/>
            <person name="Liang C."/>
            <person name="Lipzen A."/>
            <person name="Lutzoni F."/>
            <person name="Magnuson J."/>
            <person name="Mondo S."/>
            <person name="Nolan M."/>
            <person name="Ohm R."/>
            <person name="Pangilinan J."/>
            <person name="Park H.-J."/>
            <person name="Ramirez L."/>
            <person name="Alfaro M."/>
            <person name="Sun H."/>
            <person name="Tritt A."/>
            <person name="Yoshinaga Y."/>
            <person name="Zwiers L.-H."/>
            <person name="Turgeon B."/>
            <person name="Goodwin S."/>
            <person name="Spatafora J."/>
            <person name="Crous P."/>
            <person name="Grigoriev I."/>
        </authorList>
    </citation>
    <scope>NUCLEOTIDE SEQUENCE</scope>
    <source>
        <strain evidence="2">CBS 122681</strain>
    </source>
</reference>
<keyword evidence="3" id="KW-1185">Reference proteome</keyword>
<dbReference type="AlphaFoldDB" id="A0A6A6SWI0"/>
<gene>
    <name evidence="2" type="ORF">K491DRAFT_760620</name>
</gene>
<proteinExistence type="predicted"/>
<organism evidence="2 3">
    <name type="scientific">Lophiostoma macrostomum CBS 122681</name>
    <dbReference type="NCBI Taxonomy" id="1314788"/>
    <lineage>
        <taxon>Eukaryota</taxon>
        <taxon>Fungi</taxon>
        <taxon>Dikarya</taxon>
        <taxon>Ascomycota</taxon>
        <taxon>Pezizomycotina</taxon>
        <taxon>Dothideomycetes</taxon>
        <taxon>Pleosporomycetidae</taxon>
        <taxon>Pleosporales</taxon>
        <taxon>Lophiostomataceae</taxon>
        <taxon>Lophiostoma</taxon>
    </lineage>
</organism>
<sequence length="645" mass="72245">MSKTKRQRSDSPASSATRKRPRPTSSGTSDQRVSRATSVFRGDLDPYFPQGNGSQSSLPTAEDWRFRLKILCSEDHVSDDIRKEAVQGLVRICFPEDILDELGINVVTQHMHEEGATDDKISRMREAFRYEMVHRVSWMFANYLDTTDKVERGIASAVAATNRMHGNKLDGAVLDDIIKAFQALKSYLEEDSQTISRGGGIIISAPDMDVSGTVAPSREQLVGAVPSPEKDHTEHQDIEVMSASRDEISRKKPRVSKTWRWAIDLSRFTADMIPLYFQRRADLFAYHALPVVQNELGPQASKDEIRLRMDELWAEMGTAQRKKWQESFAKLQSRDMDMLNRVAVSQVSEGSGDATVPSKVANTGTGHVREHSPDSSRKATVHIKVEQPIEGGSSAGPAAADQEEGSVVDATAGSVETPSTHNTDDSYSKQQLDLNPPHHTPIVNLLRGTALFSRHSRRDVMKGLVEGFEGRCLQDVQTIDCFDKKVKRLHRHGLKSRIGTALGEHNARFKVEGVFRLWVASCIASFPELMAEPFVFVYIEQNVTPVVDLFCPSTIVINKSNGDEVIKMIQSAMRVRGIDMDCKISEVSIGRAIHNAVKGNVDSGWKRLFLERALRWVVVRHKETFPELKRSTLVKRWEARTGQVW</sequence>
<feature type="compositionally biased region" description="Basic and acidic residues" evidence="1">
    <location>
        <begin position="367"/>
        <end position="387"/>
    </location>
</feature>
<protein>
    <submittedName>
        <fullName evidence="2">Uncharacterized protein</fullName>
    </submittedName>
</protein>
<feature type="region of interest" description="Disordered" evidence="1">
    <location>
        <begin position="345"/>
        <end position="430"/>
    </location>
</feature>
<dbReference type="Proteomes" id="UP000799324">
    <property type="component" value="Unassembled WGS sequence"/>
</dbReference>
<evidence type="ECO:0000313" key="2">
    <source>
        <dbReference type="EMBL" id="KAF2652066.1"/>
    </source>
</evidence>
<feature type="compositionally biased region" description="Polar residues" evidence="1">
    <location>
        <begin position="23"/>
        <end position="36"/>
    </location>
</feature>